<gene>
    <name evidence="7" type="ORF">ACFPFM_16890</name>
</gene>
<dbReference type="EMBL" id="JBHSJB010000013">
    <property type="protein sequence ID" value="MFC5055428.1"/>
    <property type="molecule type" value="Genomic_DNA"/>
</dbReference>
<comment type="similarity">
    <text evidence="2">Belongs to the bacterial solute-binding protein 2 family.</text>
</comment>
<evidence type="ECO:0000259" key="6">
    <source>
        <dbReference type="Pfam" id="PF13407"/>
    </source>
</evidence>
<dbReference type="RefSeq" id="WP_344038702.1">
    <property type="nucleotide sequence ID" value="NZ_BAAAKE010000012.1"/>
</dbReference>
<evidence type="ECO:0000313" key="8">
    <source>
        <dbReference type="Proteomes" id="UP001595833"/>
    </source>
</evidence>
<dbReference type="SUPFAM" id="SSF53822">
    <property type="entry name" value="Periplasmic binding protein-like I"/>
    <property type="match status" value="1"/>
</dbReference>
<feature type="compositionally biased region" description="Basic and acidic residues" evidence="4">
    <location>
        <begin position="204"/>
        <end position="217"/>
    </location>
</feature>
<dbReference type="CDD" id="cd19973">
    <property type="entry name" value="PBP1_ABC_sugar_binding-like"/>
    <property type="match status" value="1"/>
</dbReference>
<proteinExistence type="inferred from homology"/>
<feature type="signal peptide" evidence="5">
    <location>
        <begin position="1"/>
        <end position="23"/>
    </location>
</feature>
<dbReference type="Proteomes" id="UP001595833">
    <property type="component" value="Unassembled WGS sequence"/>
</dbReference>
<dbReference type="PANTHER" id="PTHR46847">
    <property type="entry name" value="D-ALLOSE-BINDING PERIPLASMIC PROTEIN-RELATED"/>
    <property type="match status" value="1"/>
</dbReference>
<organism evidence="7 8">
    <name type="scientific">Saccharothrix xinjiangensis</name>
    <dbReference type="NCBI Taxonomy" id="204798"/>
    <lineage>
        <taxon>Bacteria</taxon>
        <taxon>Bacillati</taxon>
        <taxon>Actinomycetota</taxon>
        <taxon>Actinomycetes</taxon>
        <taxon>Pseudonocardiales</taxon>
        <taxon>Pseudonocardiaceae</taxon>
        <taxon>Saccharothrix</taxon>
    </lineage>
</organism>
<evidence type="ECO:0000256" key="2">
    <source>
        <dbReference type="ARBA" id="ARBA00007639"/>
    </source>
</evidence>
<dbReference type="PANTHER" id="PTHR46847:SF1">
    <property type="entry name" value="D-ALLOSE-BINDING PERIPLASMIC PROTEIN-RELATED"/>
    <property type="match status" value="1"/>
</dbReference>
<accession>A0ABV9Y1Q1</accession>
<evidence type="ECO:0000256" key="3">
    <source>
        <dbReference type="ARBA" id="ARBA00022729"/>
    </source>
</evidence>
<feature type="domain" description="Periplasmic binding protein" evidence="6">
    <location>
        <begin position="41"/>
        <end position="309"/>
    </location>
</feature>
<name>A0ABV9Y1Q1_9PSEU</name>
<evidence type="ECO:0000256" key="4">
    <source>
        <dbReference type="SAM" id="MobiDB-lite"/>
    </source>
</evidence>
<comment type="caution">
    <text evidence="7">The sequence shown here is derived from an EMBL/GenBank/DDBJ whole genome shotgun (WGS) entry which is preliminary data.</text>
</comment>
<dbReference type="InterPro" id="IPR025997">
    <property type="entry name" value="SBP_2_dom"/>
</dbReference>
<feature type="region of interest" description="Disordered" evidence="4">
    <location>
        <begin position="204"/>
        <end position="223"/>
    </location>
</feature>
<evidence type="ECO:0000256" key="5">
    <source>
        <dbReference type="SAM" id="SignalP"/>
    </source>
</evidence>
<dbReference type="PROSITE" id="PS51257">
    <property type="entry name" value="PROKAR_LIPOPROTEIN"/>
    <property type="match status" value="1"/>
</dbReference>
<reference evidence="8" key="1">
    <citation type="journal article" date="2019" name="Int. J. Syst. Evol. Microbiol.">
        <title>The Global Catalogue of Microorganisms (GCM) 10K type strain sequencing project: providing services to taxonomists for standard genome sequencing and annotation.</title>
        <authorList>
            <consortium name="The Broad Institute Genomics Platform"/>
            <consortium name="The Broad Institute Genome Sequencing Center for Infectious Disease"/>
            <person name="Wu L."/>
            <person name="Ma J."/>
        </authorList>
    </citation>
    <scope>NUCLEOTIDE SEQUENCE [LARGE SCALE GENOMIC DNA]</scope>
    <source>
        <strain evidence="8">KCTC 12848</strain>
    </source>
</reference>
<feature type="chain" id="PRO_5046713662" evidence="5">
    <location>
        <begin position="24"/>
        <end position="352"/>
    </location>
</feature>
<protein>
    <submittedName>
        <fullName evidence="7">Sugar ABC transporter substrate-binding protein</fullName>
    </submittedName>
</protein>
<dbReference type="InterPro" id="IPR028082">
    <property type="entry name" value="Peripla_BP_I"/>
</dbReference>
<evidence type="ECO:0000313" key="7">
    <source>
        <dbReference type="EMBL" id="MFC5055428.1"/>
    </source>
</evidence>
<comment type="subcellular location">
    <subcellularLocation>
        <location evidence="1">Cell envelope</location>
    </subcellularLocation>
</comment>
<dbReference type="Pfam" id="PF13407">
    <property type="entry name" value="Peripla_BP_4"/>
    <property type="match status" value="1"/>
</dbReference>
<evidence type="ECO:0000256" key="1">
    <source>
        <dbReference type="ARBA" id="ARBA00004196"/>
    </source>
</evidence>
<keyword evidence="8" id="KW-1185">Reference proteome</keyword>
<keyword evidence="3 5" id="KW-0732">Signal</keyword>
<dbReference type="Gene3D" id="3.40.50.2300">
    <property type="match status" value="2"/>
</dbReference>
<sequence length="352" mass="35927">MTGRARRGVRLAALVSVSLLASATGCGDGGGDGAAGGGTLVGLVTKTDTNPFFVKMKEGAQQAAGGTGATVQSFAGKQDGDNQSQVDAVENLIGAGAKGILITPNDSKAIVPSVDKARQAGLLVIALDTQLEPADAADATFATDNHRAGLLIGQWAKARFEAEGKQAKIALLDLNPNQVSVDVQRDQGFLEGFGVDVGDKGRIGDESDPRIVGHDVTDGAPEGGRTAMENLLQKDPGINLVYTINEPAAAGAYEALKAAGKEKDVTIVSVDGGCPGVENVEAGVIGATSQQYPLKMAQLGVEAIAKFAQDGTKPQNTAGKDFVDTGVTLITDQPAAGVESKDSAWGLENCWG</sequence>